<keyword evidence="2" id="KW-0732">Signal</keyword>
<dbReference type="Gene3D" id="2.60.40.3500">
    <property type="match status" value="2"/>
</dbReference>
<comment type="caution">
    <text evidence="4">The sequence shown here is derived from an EMBL/GenBank/DDBJ whole genome shotgun (WGS) entry which is preliminary data.</text>
</comment>
<evidence type="ECO:0000259" key="3">
    <source>
        <dbReference type="Pfam" id="PF11741"/>
    </source>
</evidence>
<accession>A0A444J803</accession>
<feature type="compositionally biased region" description="Low complexity" evidence="1">
    <location>
        <begin position="150"/>
        <end position="169"/>
    </location>
</feature>
<feature type="signal peptide" evidence="2">
    <location>
        <begin position="1"/>
        <end position="24"/>
    </location>
</feature>
<feature type="domain" description="AMIN" evidence="3">
    <location>
        <begin position="31"/>
        <end position="114"/>
    </location>
</feature>
<proteinExistence type="predicted"/>
<dbReference type="EMBL" id="MTKQ01000013">
    <property type="protein sequence ID" value="RWX49246.1"/>
    <property type="molecule type" value="Genomic_DNA"/>
</dbReference>
<evidence type="ECO:0000313" key="4">
    <source>
        <dbReference type="EMBL" id="RWX49246.1"/>
    </source>
</evidence>
<feature type="region of interest" description="Disordered" evidence="1">
    <location>
        <begin position="200"/>
        <end position="235"/>
    </location>
</feature>
<feature type="domain" description="AMIN" evidence="3">
    <location>
        <begin position="249"/>
        <end position="341"/>
    </location>
</feature>
<evidence type="ECO:0000256" key="1">
    <source>
        <dbReference type="SAM" id="MobiDB-lite"/>
    </source>
</evidence>
<dbReference type="Proteomes" id="UP000286862">
    <property type="component" value="Unassembled WGS sequence"/>
</dbReference>
<gene>
    <name evidence="4" type="ORF">VT99_10132</name>
</gene>
<evidence type="ECO:0000313" key="5">
    <source>
        <dbReference type="Proteomes" id="UP000286862"/>
    </source>
</evidence>
<dbReference type="AlphaFoldDB" id="A0A444J803"/>
<dbReference type="InterPro" id="IPR021731">
    <property type="entry name" value="AMIN_dom"/>
</dbReference>
<feature type="compositionally biased region" description="Basic and acidic residues" evidence="1">
    <location>
        <begin position="203"/>
        <end position="212"/>
    </location>
</feature>
<feature type="chain" id="PRO_5019291480" evidence="2">
    <location>
        <begin position="25"/>
        <end position="366"/>
    </location>
</feature>
<feature type="region of interest" description="Disordered" evidence="1">
    <location>
        <begin position="138"/>
        <end position="169"/>
    </location>
</feature>
<evidence type="ECO:0000256" key="2">
    <source>
        <dbReference type="SAM" id="SignalP"/>
    </source>
</evidence>
<feature type="region of interest" description="Disordered" evidence="1">
    <location>
        <begin position="175"/>
        <end position="194"/>
    </location>
</feature>
<organism evidence="4 5">
    <name type="scientific">Candidatus Electrothrix marina</name>
    <dbReference type="NCBI Taxonomy" id="1859130"/>
    <lineage>
        <taxon>Bacteria</taxon>
        <taxon>Pseudomonadati</taxon>
        <taxon>Thermodesulfobacteriota</taxon>
        <taxon>Desulfobulbia</taxon>
        <taxon>Desulfobulbales</taxon>
        <taxon>Desulfobulbaceae</taxon>
        <taxon>Candidatus Electrothrix</taxon>
    </lineage>
</organism>
<reference evidence="4 5" key="1">
    <citation type="submission" date="2017-01" db="EMBL/GenBank/DDBJ databases">
        <title>The cable genome- insights into the physiology and evolution of filamentous bacteria capable of sulfide oxidation via long distance electron transfer.</title>
        <authorList>
            <person name="Schreiber L."/>
            <person name="Bjerg J.T."/>
            <person name="Boggild A."/>
            <person name="Van De Vossenberg J."/>
            <person name="Meysman F."/>
            <person name="Nielsen L.P."/>
            <person name="Schramm A."/>
            <person name="Kjeldsen K.U."/>
        </authorList>
    </citation>
    <scope>NUCLEOTIDE SEQUENCE [LARGE SCALE GENOMIC DNA]</scope>
    <source>
        <strain evidence="4">A2</strain>
    </source>
</reference>
<dbReference type="Pfam" id="PF11741">
    <property type="entry name" value="AMIN"/>
    <property type="match status" value="2"/>
</dbReference>
<sequence length="366" mass="40562">MLKKISAVTFALVFLLFHGWQATAAQKVIEDINFESPGNGEERIVFKLNGTYIPKIFTLQGKQPRVVFDFQDTTAAKMINNIINTNGELIKRIRVGIHKGDNPKTRVVLDLRPNKNINIRQDFDNKEQALVVSIHYAGSKKRTDKRKPAEQTVPAPEEQQAAPEDAVTAAVTAAVPPAQPEEEQEPAVAAEVKPEPFAQATVKAEEKSPIKQEEEEEPQAVKAAEQTPPMEVKGADAEEDAGVPTLTSITFDNNSNRGEMVLFKLNEFHPPIVFGIEEGTPRVVCDFKDTAVAKDIPESLKTAGKYIRQIRVGNNKGEKKIRVVLDLVPNFSYDLQQVFFKEENLFVIIINTLGNAPTGDPSELLK</sequence>
<name>A0A444J803_9BACT</name>
<protein>
    <submittedName>
        <fullName evidence="4">AMIN domain-containing protein</fullName>
    </submittedName>
</protein>